<accession>A0AA38LJ76</accession>
<protein>
    <submittedName>
        <fullName evidence="2">Uncharacterized protein</fullName>
    </submittedName>
</protein>
<evidence type="ECO:0000256" key="1">
    <source>
        <dbReference type="SAM" id="MobiDB-lite"/>
    </source>
</evidence>
<evidence type="ECO:0000313" key="2">
    <source>
        <dbReference type="EMBL" id="KAH9326074.1"/>
    </source>
</evidence>
<gene>
    <name evidence="2" type="ORF">KI387_006252</name>
</gene>
<feature type="compositionally biased region" description="Basic and acidic residues" evidence="1">
    <location>
        <begin position="77"/>
        <end position="88"/>
    </location>
</feature>
<organism evidence="2 3">
    <name type="scientific">Taxus chinensis</name>
    <name type="common">Chinese yew</name>
    <name type="synonym">Taxus wallichiana var. chinensis</name>
    <dbReference type="NCBI Taxonomy" id="29808"/>
    <lineage>
        <taxon>Eukaryota</taxon>
        <taxon>Viridiplantae</taxon>
        <taxon>Streptophyta</taxon>
        <taxon>Embryophyta</taxon>
        <taxon>Tracheophyta</taxon>
        <taxon>Spermatophyta</taxon>
        <taxon>Pinopsida</taxon>
        <taxon>Pinidae</taxon>
        <taxon>Conifers II</taxon>
        <taxon>Cupressales</taxon>
        <taxon>Taxaceae</taxon>
        <taxon>Taxus</taxon>
    </lineage>
</organism>
<dbReference type="Proteomes" id="UP000824469">
    <property type="component" value="Unassembled WGS sequence"/>
</dbReference>
<dbReference type="EMBL" id="JAHRHJ020000002">
    <property type="protein sequence ID" value="KAH9326074.1"/>
    <property type="molecule type" value="Genomic_DNA"/>
</dbReference>
<proteinExistence type="predicted"/>
<comment type="caution">
    <text evidence="2">The sequence shown here is derived from an EMBL/GenBank/DDBJ whole genome shotgun (WGS) entry which is preliminary data.</text>
</comment>
<dbReference type="AlphaFoldDB" id="A0AA38LJ76"/>
<feature type="non-terminal residue" evidence="2">
    <location>
        <position position="1"/>
    </location>
</feature>
<reference evidence="2 3" key="1">
    <citation type="journal article" date="2021" name="Nat. Plants">
        <title>The Taxus genome provides insights into paclitaxel biosynthesis.</title>
        <authorList>
            <person name="Xiong X."/>
            <person name="Gou J."/>
            <person name="Liao Q."/>
            <person name="Li Y."/>
            <person name="Zhou Q."/>
            <person name="Bi G."/>
            <person name="Li C."/>
            <person name="Du R."/>
            <person name="Wang X."/>
            <person name="Sun T."/>
            <person name="Guo L."/>
            <person name="Liang H."/>
            <person name="Lu P."/>
            <person name="Wu Y."/>
            <person name="Zhang Z."/>
            <person name="Ro D.K."/>
            <person name="Shang Y."/>
            <person name="Huang S."/>
            <person name="Yan J."/>
        </authorList>
    </citation>
    <scope>NUCLEOTIDE SEQUENCE [LARGE SCALE GENOMIC DNA]</scope>
    <source>
        <strain evidence="2">Ta-2019</strain>
    </source>
</reference>
<feature type="region of interest" description="Disordered" evidence="1">
    <location>
        <begin position="37"/>
        <end position="88"/>
    </location>
</feature>
<keyword evidence="3" id="KW-1185">Reference proteome</keyword>
<name>A0AA38LJ76_TAXCH</name>
<sequence>LETLGTININVQNKFMKLWYKRKKITLQDVTLSKEKSNVKLDHEDEFENGEEGNKDESEGEDEEHDEKVKNSFSTQEKNETTNKLEEEKKVEEKINKVEHTKVAPYRHPHHHERKKSWRQARTHKGSNLYGYTGNWRSNNFGYTWNQWNNNYMSWNHMNNNYGYAWMPRRNTYGPGWNQMSTMEYGIMFGVTSPTRISYGWLDD</sequence>
<evidence type="ECO:0000313" key="3">
    <source>
        <dbReference type="Proteomes" id="UP000824469"/>
    </source>
</evidence>